<proteinExistence type="predicted"/>
<evidence type="ECO:0000313" key="2">
    <source>
        <dbReference type="Proteomes" id="UP000078240"/>
    </source>
</evidence>
<comment type="caution">
    <text evidence="1">The sequence shown here is derived from an EMBL/GenBank/DDBJ whole genome shotgun (WGS) entry which is preliminary data.</text>
</comment>
<protein>
    <submittedName>
        <fullName evidence="1">Uncharacterized protein</fullName>
    </submittedName>
</protein>
<organism evidence="1 2">
    <name type="scientific">Purpureocillium lilacinum</name>
    <name type="common">Paecilomyces lilacinus</name>
    <dbReference type="NCBI Taxonomy" id="33203"/>
    <lineage>
        <taxon>Eukaryota</taxon>
        <taxon>Fungi</taxon>
        <taxon>Dikarya</taxon>
        <taxon>Ascomycota</taxon>
        <taxon>Pezizomycotina</taxon>
        <taxon>Sordariomycetes</taxon>
        <taxon>Hypocreomycetidae</taxon>
        <taxon>Hypocreales</taxon>
        <taxon>Ophiocordycipitaceae</taxon>
        <taxon>Purpureocillium</taxon>
    </lineage>
</organism>
<sequence>MPSNTAAYISKSHILLWSKHRCGLWKLRHLRDRWQGFSHPACLRTESGLPRRPWPVRVNARYALQCDHLSATLRCLRLPLDFIRPTTSFNFSVGCA</sequence>
<dbReference type="EMBL" id="LSBH01000001">
    <property type="protein sequence ID" value="OAQ86038.1"/>
    <property type="molecule type" value="Genomic_DNA"/>
</dbReference>
<gene>
    <name evidence="1" type="ORF">VFPBJ_00078</name>
</gene>
<name>A0A179H8L3_PURLI</name>
<dbReference type="Proteomes" id="UP000078240">
    <property type="component" value="Unassembled WGS sequence"/>
</dbReference>
<dbReference type="AlphaFoldDB" id="A0A179H8L3"/>
<reference evidence="1 2" key="1">
    <citation type="submission" date="2016-01" db="EMBL/GenBank/DDBJ databases">
        <title>Biosynthesis of antibiotic leucinostatins and their inhibition on Phytophthora in bio-control Purpureocillium lilacinum.</title>
        <authorList>
            <person name="Wang G."/>
            <person name="Liu Z."/>
            <person name="Lin R."/>
            <person name="Li E."/>
            <person name="Mao Z."/>
            <person name="Ling J."/>
            <person name="Yin W."/>
            <person name="Xie B."/>
        </authorList>
    </citation>
    <scope>NUCLEOTIDE SEQUENCE [LARGE SCALE GENOMIC DNA]</scope>
    <source>
        <strain evidence="1">PLBJ-1</strain>
    </source>
</reference>
<accession>A0A179H8L3</accession>
<evidence type="ECO:0000313" key="1">
    <source>
        <dbReference type="EMBL" id="OAQ86038.1"/>
    </source>
</evidence>